<comment type="caution">
    <text evidence="5">The sequence shown here is derived from an EMBL/GenBank/DDBJ whole genome shotgun (WGS) entry which is preliminary data.</text>
</comment>
<dbReference type="eggNOG" id="COG4454">
    <property type="taxonomic scope" value="Bacteria"/>
</dbReference>
<keyword evidence="3" id="KW-0732">Signal</keyword>
<dbReference type="GO" id="GO:0005507">
    <property type="term" value="F:copper ion binding"/>
    <property type="evidence" value="ECO:0007669"/>
    <property type="project" value="InterPro"/>
</dbReference>
<dbReference type="GO" id="GO:0009055">
    <property type="term" value="F:electron transfer activity"/>
    <property type="evidence" value="ECO:0007669"/>
    <property type="project" value="InterPro"/>
</dbReference>
<dbReference type="Proteomes" id="UP000017819">
    <property type="component" value="Unassembled WGS sequence"/>
</dbReference>
<dbReference type="PANTHER" id="PTHR38439:SF3">
    <property type="entry name" value="COPPER-RESISTANT CUPROPROTEIN COPI"/>
    <property type="match status" value="1"/>
</dbReference>
<evidence type="ECO:0000256" key="2">
    <source>
        <dbReference type="ARBA" id="ARBA00023008"/>
    </source>
</evidence>
<evidence type="ECO:0000256" key="1">
    <source>
        <dbReference type="ARBA" id="ARBA00022723"/>
    </source>
</evidence>
<dbReference type="PANTHER" id="PTHR38439">
    <property type="entry name" value="AURACYANIN-B"/>
    <property type="match status" value="1"/>
</dbReference>
<feature type="domain" description="Blue (type 1) copper" evidence="4">
    <location>
        <begin position="45"/>
        <end position="153"/>
    </location>
</feature>
<keyword evidence="2" id="KW-0186">Copper</keyword>
<dbReference type="EMBL" id="AWXZ01000036">
    <property type="protein sequence ID" value="ESR23976.1"/>
    <property type="molecule type" value="Genomic_DNA"/>
</dbReference>
<name>V4RCV9_9HYPH</name>
<dbReference type="InterPro" id="IPR000923">
    <property type="entry name" value="BlueCu_1"/>
</dbReference>
<evidence type="ECO:0000313" key="6">
    <source>
        <dbReference type="Proteomes" id="UP000017819"/>
    </source>
</evidence>
<dbReference type="RefSeq" id="WP_023432870.1">
    <property type="nucleotide sequence ID" value="NZ_AWXZ01000036.1"/>
</dbReference>
<keyword evidence="6" id="KW-1185">Reference proteome</keyword>
<dbReference type="PROSITE" id="PS00079">
    <property type="entry name" value="MULTICOPPER_OXIDASE1"/>
    <property type="match status" value="1"/>
</dbReference>
<dbReference type="Pfam" id="PF00127">
    <property type="entry name" value="Copper-bind"/>
    <property type="match status" value="1"/>
</dbReference>
<evidence type="ECO:0000259" key="4">
    <source>
        <dbReference type="Pfam" id="PF00127"/>
    </source>
</evidence>
<dbReference type="OrthoDB" id="9816061at2"/>
<dbReference type="InterPro" id="IPR033138">
    <property type="entry name" value="Cu_oxidase_CS"/>
</dbReference>
<evidence type="ECO:0000256" key="3">
    <source>
        <dbReference type="SAM" id="SignalP"/>
    </source>
</evidence>
<keyword evidence="1" id="KW-0479">Metal-binding</keyword>
<dbReference type="CDD" id="cd04211">
    <property type="entry name" value="Cupredoxin_like_2"/>
    <property type="match status" value="1"/>
</dbReference>
<gene>
    <name evidence="5" type="ORF">N177_2745</name>
</gene>
<protein>
    <submittedName>
        <fullName evidence="5">Copper tolerance protein</fullName>
    </submittedName>
</protein>
<evidence type="ECO:0000313" key="5">
    <source>
        <dbReference type="EMBL" id="ESR23976.1"/>
    </source>
</evidence>
<feature type="chain" id="PRO_5004726512" evidence="3">
    <location>
        <begin position="25"/>
        <end position="160"/>
    </location>
</feature>
<organism evidence="5 6">
    <name type="scientific">Lutibaculum baratangense AMV1</name>
    <dbReference type="NCBI Taxonomy" id="631454"/>
    <lineage>
        <taxon>Bacteria</taxon>
        <taxon>Pseudomonadati</taxon>
        <taxon>Pseudomonadota</taxon>
        <taxon>Alphaproteobacteria</taxon>
        <taxon>Hyphomicrobiales</taxon>
        <taxon>Tepidamorphaceae</taxon>
        <taxon>Lutibaculum</taxon>
    </lineage>
</organism>
<sequence length="160" mass="17243">MSFKLSTYVAAAGLALLAGTPALAAGSHSASGEPGKAENVDRTVTVKADETQDGMVFEPSSIEVEKGETLRIVIENVGDLEHELYLGTHEEVEKHAEQMKKMPEMEHAEPNSARVDPGHQDEVIWQFTKSGAFTFACLIPGHMQAGMFGEVTVTDEQASQ</sequence>
<dbReference type="InterPro" id="IPR050845">
    <property type="entry name" value="Cu-binding_ET"/>
</dbReference>
<dbReference type="AlphaFoldDB" id="V4RCV9"/>
<reference evidence="5 6" key="1">
    <citation type="journal article" date="2014" name="Genome Announc.">
        <title>Draft Genome Sequence of Lutibaculum baratangense Strain AMV1T, Isolated from a Mud Volcano in Andamans, India.</title>
        <authorList>
            <person name="Singh A."/>
            <person name="Sreenivas A."/>
            <person name="Sathyanarayana Reddy G."/>
            <person name="Pinnaka A.K."/>
            <person name="Shivaji S."/>
        </authorList>
    </citation>
    <scope>NUCLEOTIDE SEQUENCE [LARGE SCALE GENOMIC DNA]</scope>
    <source>
        <strain evidence="5 6">AMV1</strain>
    </source>
</reference>
<dbReference type="STRING" id="631454.N177_2745"/>
<dbReference type="Gene3D" id="2.60.40.420">
    <property type="entry name" value="Cupredoxins - blue copper proteins"/>
    <property type="match status" value="1"/>
</dbReference>
<feature type="signal peptide" evidence="3">
    <location>
        <begin position="1"/>
        <end position="24"/>
    </location>
</feature>
<accession>V4RCV9</accession>
<dbReference type="InterPro" id="IPR008972">
    <property type="entry name" value="Cupredoxin"/>
</dbReference>
<proteinExistence type="predicted"/>
<dbReference type="SUPFAM" id="SSF49503">
    <property type="entry name" value="Cupredoxins"/>
    <property type="match status" value="1"/>
</dbReference>